<dbReference type="RefSeq" id="WP_213503656.1">
    <property type="nucleotide sequence ID" value="NZ_CP054856.1"/>
</dbReference>
<protein>
    <submittedName>
        <fullName evidence="1">DUF4071 domain-containing protein</fullName>
    </submittedName>
</protein>
<keyword evidence="2" id="KW-1185">Reference proteome</keyword>
<dbReference type="InterPro" id="IPR046880">
    <property type="entry name" value="TPR-S"/>
</dbReference>
<dbReference type="Proteomes" id="UP000677126">
    <property type="component" value="Chromosome"/>
</dbReference>
<reference evidence="1 2" key="1">
    <citation type="journal article" date="2021" name="Int. J. Syst. Evol. Microbiol.">
        <title>Novosphingobium decolorationis sp. nov., an aniline blue-decolourizing bacterium isolated from East Pacific sediment.</title>
        <authorList>
            <person name="Chen X."/>
            <person name="Dong B."/>
            <person name="Chen T."/>
            <person name="Ren N."/>
            <person name="Wang J."/>
            <person name="Xu Y."/>
            <person name="Yang J."/>
            <person name="Zhu S."/>
            <person name="Chen J."/>
        </authorList>
    </citation>
    <scope>NUCLEOTIDE SEQUENCE [LARGE SCALE GENOMIC DNA]</scope>
    <source>
        <strain evidence="1 2">502str22</strain>
    </source>
</reference>
<gene>
    <name evidence="1" type="ORF">HT578_08450</name>
</gene>
<proteinExistence type="predicted"/>
<name>A0ABX8EAE1_9SPHN</name>
<dbReference type="Pfam" id="PF20308">
    <property type="entry name" value="TPR-S"/>
    <property type="match status" value="1"/>
</dbReference>
<evidence type="ECO:0000313" key="1">
    <source>
        <dbReference type="EMBL" id="QVM86112.1"/>
    </source>
</evidence>
<dbReference type="EMBL" id="CP054856">
    <property type="protein sequence ID" value="QVM86112.1"/>
    <property type="molecule type" value="Genomic_DNA"/>
</dbReference>
<sequence>MNISVFARIRQIARAGDTVRAWQMFESAGLGAQDSPESLALKGRLLKDRALRLEGEARIAMARAASAAYRASAGSRRATYPLINAATIAYLCGDVAQARADARHILAILESGDHEPETSYWLHATLAEARLLLGDKAGCRAALLDALEVAPEAWEDRAATIRQLREILLATGEGPELLEGLSPPPSLYFSGIMDLGEAQEIVLHQVEDLFIRERPGAAFGALAAGTDILVAEMALAHEVQLHVVLPGTLEQFRAVSVEPFGSHWGARFDRLVAEAHSVFELPGQAVLSQAGIGQACEIAMGLALRRAEQLASEALALHVGREGDGAAHGYEKWRERGLPVFEIRRDWPGRDEGRALTSGRMQAILASPSKFALAPDCPCEIGELDEGVFVAVFEDVRAALGHARRTLADAPKSRLGLVWMAATQPGPCAQAAQLAACLVQAADESEICAPWPELAGLELLEPGTRFEVAGEIVTPLGDIPIARFTPMGVG</sequence>
<evidence type="ECO:0000313" key="2">
    <source>
        <dbReference type="Proteomes" id="UP000677126"/>
    </source>
</evidence>
<accession>A0ABX8EAE1</accession>
<organism evidence="1 2">
    <name type="scientific">Novosphingobium decolorationis</name>
    <dbReference type="NCBI Taxonomy" id="2698673"/>
    <lineage>
        <taxon>Bacteria</taxon>
        <taxon>Pseudomonadati</taxon>
        <taxon>Pseudomonadota</taxon>
        <taxon>Alphaproteobacteria</taxon>
        <taxon>Sphingomonadales</taxon>
        <taxon>Sphingomonadaceae</taxon>
        <taxon>Novosphingobium</taxon>
    </lineage>
</organism>